<comment type="caution">
    <text evidence="2">The sequence shown here is derived from an EMBL/GenBank/DDBJ whole genome shotgun (WGS) entry which is preliminary data.</text>
</comment>
<evidence type="ECO:0000313" key="2">
    <source>
        <dbReference type="EMBL" id="MFD1538529.1"/>
    </source>
</evidence>
<proteinExistence type="predicted"/>
<feature type="signal peptide" evidence="1">
    <location>
        <begin position="1"/>
        <end position="25"/>
    </location>
</feature>
<dbReference type="Proteomes" id="UP001597097">
    <property type="component" value="Unassembled WGS sequence"/>
</dbReference>
<organism evidence="2 3">
    <name type="scientific">Nonomuraea guangzhouensis</name>
    <dbReference type="NCBI Taxonomy" id="1291555"/>
    <lineage>
        <taxon>Bacteria</taxon>
        <taxon>Bacillati</taxon>
        <taxon>Actinomycetota</taxon>
        <taxon>Actinomycetes</taxon>
        <taxon>Streptosporangiales</taxon>
        <taxon>Streptosporangiaceae</taxon>
        <taxon>Nonomuraea</taxon>
    </lineage>
</organism>
<sequence>MRADHHALAALTVLSLLFAPATSAAADSGDIPADRLPPAGWTDTQWRDPGGFTTIDVTTKGLPADNAGIDASAKVSEIIATTSGRRVLYFPPGAYHFRTSLTITTGDIILRGAGRTRTRLLIDAPGAVNAELKFSGAYAGDAAAVSGSPASGSATITVPGASGLQAGDFVQLYKDAGRYAYGYPIETQIFKVLAKQGDTLTLNMKIGLDYPASSAPKVREIDMVENTGVEQLTIERVNQPTLENVNNLTFSMVNNGFVRDIESVRSGRSHINIYWSKDISIDRNRVHGAFVNQNGYAYGIAVNWGSTRVRVSDNKLWDLRHHIMLQLGANHNVISYNSLENPFNGYNDLALHGTFAYMNLMEGNRFYEGYADNSKLGQGQLEATGPGNTWFRNYANNQLGSINGQTARQNVIGNKLALIRLSGTDHYHGANLEGSTLKWGSLSASSRIPPSLYTDTKPAFLGGTPWPVYGPGVADWGAANQLPAATRDRVN</sequence>
<protein>
    <recommendedName>
        <fullName evidence="4">Pectate lyase superfamily protein domain-containing protein</fullName>
    </recommendedName>
</protein>
<evidence type="ECO:0000313" key="3">
    <source>
        <dbReference type="Proteomes" id="UP001597097"/>
    </source>
</evidence>
<feature type="chain" id="PRO_5046400901" description="Pectate lyase superfamily protein domain-containing protein" evidence="1">
    <location>
        <begin position="26"/>
        <end position="491"/>
    </location>
</feature>
<name>A0ABW4G737_9ACTN</name>
<gene>
    <name evidence="2" type="ORF">ACFSJ0_15850</name>
</gene>
<evidence type="ECO:0000256" key="1">
    <source>
        <dbReference type="SAM" id="SignalP"/>
    </source>
</evidence>
<reference evidence="3" key="1">
    <citation type="journal article" date="2019" name="Int. J. Syst. Evol. Microbiol.">
        <title>The Global Catalogue of Microorganisms (GCM) 10K type strain sequencing project: providing services to taxonomists for standard genome sequencing and annotation.</title>
        <authorList>
            <consortium name="The Broad Institute Genomics Platform"/>
            <consortium name="The Broad Institute Genome Sequencing Center for Infectious Disease"/>
            <person name="Wu L."/>
            <person name="Ma J."/>
        </authorList>
    </citation>
    <scope>NUCLEOTIDE SEQUENCE [LARGE SCALE GENOMIC DNA]</scope>
    <source>
        <strain evidence="3">CGMCC 1.15399</strain>
    </source>
</reference>
<evidence type="ECO:0008006" key="4">
    <source>
        <dbReference type="Google" id="ProtNLM"/>
    </source>
</evidence>
<accession>A0ABW4G737</accession>
<dbReference type="EMBL" id="JBHUCM010000013">
    <property type="protein sequence ID" value="MFD1538529.1"/>
    <property type="molecule type" value="Genomic_DNA"/>
</dbReference>
<keyword evidence="1" id="KW-0732">Signal</keyword>
<keyword evidence="3" id="KW-1185">Reference proteome</keyword>
<dbReference type="RefSeq" id="WP_219527313.1">
    <property type="nucleotide sequence ID" value="NZ_JAHKRM010000002.1"/>
</dbReference>